<comment type="caution">
    <text evidence="2">The sequence shown here is derived from an EMBL/GenBank/DDBJ whole genome shotgun (WGS) entry which is preliminary data.</text>
</comment>
<name>A0A9X2RL53_9PROT</name>
<evidence type="ECO:0000256" key="1">
    <source>
        <dbReference type="SAM" id="MobiDB-lite"/>
    </source>
</evidence>
<sequence>MGDTQTTTDHDTIRQWAEARGGEPAFVADTQEKGEAGGVLRIKFQDEEGDLATTDWNSFFNTFEKNELAALLQEETADGSTSRFVKFIDRHEGGDHH</sequence>
<organism evidence="2 3">
    <name type="scientific">Parvularcula maris</name>
    <dbReference type="NCBI Taxonomy" id="2965077"/>
    <lineage>
        <taxon>Bacteria</taxon>
        <taxon>Pseudomonadati</taxon>
        <taxon>Pseudomonadota</taxon>
        <taxon>Alphaproteobacteria</taxon>
        <taxon>Parvularculales</taxon>
        <taxon>Parvularculaceae</taxon>
        <taxon>Parvularcula</taxon>
    </lineage>
</organism>
<dbReference type="AlphaFoldDB" id="A0A9X2RL53"/>
<gene>
    <name evidence="2" type="ORF">NOG11_12785</name>
</gene>
<reference evidence="2" key="1">
    <citation type="submission" date="2022-07" db="EMBL/GenBank/DDBJ databases">
        <title>Parvularcula maris sp. nov., an algicidal bacterium isolated from seawater.</title>
        <authorList>
            <person name="Li F."/>
        </authorList>
    </citation>
    <scope>NUCLEOTIDE SEQUENCE</scope>
    <source>
        <strain evidence="2">BGMRC 0090</strain>
    </source>
</reference>
<evidence type="ECO:0000313" key="3">
    <source>
        <dbReference type="Proteomes" id="UP001142610"/>
    </source>
</evidence>
<proteinExistence type="predicted"/>
<evidence type="ECO:0000313" key="2">
    <source>
        <dbReference type="EMBL" id="MCQ8186257.1"/>
    </source>
</evidence>
<dbReference type="Proteomes" id="UP001142610">
    <property type="component" value="Unassembled WGS sequence"/>
</dbReference>
<dbReference type="RefSeq" id="WP_256620161.1">
    <property type="nucleotide sequence ID" value="NZ_JANIBC010000015.1"/>
</dbReference>
<keyword evidence="3" id="KW-1185">Reference proteome</keyword>
<evidence type="ECO:0008006" key="4">
    <source>
        <dbReference type="Google" id="ProtNLM"/>
    </source>
</evidence>
<accession>A0A9X2RL53</accession>
<protein>
    <recommendedName>
        <fullName evidence="4">1,4-alpha-glucan branching enzyme</fullName>
    </recommendedName>
</protein>
<dbReference type="EMBL" id="JANIBC010000015">
    <property type="protein sequence ID" value="MCQ8186257.1"/>
    <property type="molecule type" value="Genomic_DNA"/>
</dbReference>
<feature type="region of interest" description="Disordered" evidence="1">
    <location>
        <begin position="1"/>
        <end position="32"/>
    </location>
</feature>